<dbReference type="GO" id="GO:0031380">
    <property type="term" value="C:nuclear RNA-directed RNA polymerase complex"/>
    <property type="evidence" value="ECO:0007669"/>
    <property type="project" value="TreeGrafter"/>
</dbReference>
<dbReference type="Proteomes" id="UP000813385">
    <property type="component" value="Unassembled WGS sequence"/>
</dbReference>
<name>A0A8K0TGQ0_9PEZI</name>
<comment type="caution">
    <text evidence="4">The sequence shown here is derived from an EMBL/GenBank/DDBJ whole genome shotgun (WGS) entry which is preliminary data.</text>
</comment>
<dbReference type="PANTHER" id="PTHR23079">
    <property type="entry name" value="RNA-DEPENDENT RNA POLYMERASE"/>
    <property type="match status" value="1"/>
</dbReference>
<evidence type="ECO:0000256" key="2">
    <source>
        <dbReference type="SAM" id="MobiDB-lite"/>
    </source>
</evidence>
<keyword evidence="1" id="KW-0694">RNA-binding</keyword>
<protein>
    <recommendedName>
        <fullName evidence="1">RNA-dependent RNA polymerase</fullName>
        <ecNumber evidence="1">2.7.7.48</ecNumber>
    </recommendedName>
</protein>
<keyword evidence="1" id="KW-0548">Nucleotidyltransferase</keyword>
<gene>
    <name evidence="4" type="ORF">B0T11DRAFT_100208</name>
</gene>
<accession>A0A8K0TGQ0</accession>
<comment type="similarity">
    <text evidence="1">Belongs to the RdRP family.</text>
</comment>
<keyword evidence="1" id="KW-0696">RNA-directed RNA polymerase</keyword>
<dbReference type="GO" id="GO:0003723">
    <property type="term" value="F:RNA binding"/>
    <property type="evidence" value="ECO:0007669"/>
    <property type="project" value="UniProtKB-KW"/>
</dbReference>
<evidence type="ECO:0000256" key="1">
    <source>
        <dbReference type="RuleBase" id="RU363098"/>
    </source>
</evidence>
<keyword evidence="1" id="KW-0808">Transferase</keyword>
<organism evidence="4 5">
    <name type="scientific">Plectosphaerella cucumerina</name>
    <dbReference type="NCBI Taxonomy" id="40658"/>
    <lineage>
        <taxon>Eukaryota</taxon>
        <taxon>Fungi</taxon>
        <taxon>Dikarya</taxon>
        <taxon>Ascomycota</taxon>
        <taxon>Pezizomycotina</taxon>
        <taxon>Sordariomycetes</taxon>
        <taxon>Hypocreomycetidae</taxon>
        <taxon>Glomerellales</taxon>
        <taxon>Plectosphaerellaceae</taxon>
        <taxon>Plectosphaerella</taxon>
    </lineage>
</organism>
<dbReference type="InterPro" id="IPR057596">
    <property type="entry name" value="RDRP_core"/>
</dbReference>
<proteinExistence type="inferred from homology"/>
<dbReference type="PANTHER" id="PTHR23079:SF55">
    <property type="entry name" value="RNA-DIRECTED RNA POLYMERASE"/>
    <property type="match status" value="1"/>
</dbReference>
<feature type="compositionally biased region" description="Acidic residues" evidence="2">
    <location>
        <begin position="1155"/>
        <end position="1172"/>
    </location>
</feature>
<dbReference type="Pfam" id="PF05183">
    <property type="entry name" value="RdRP"/>
    <property type="match status" value="1"/>
</dbReference>
<dbReference type="InterPro" id="IPR007855">
    <property type="entry name" value="RDRP"/>
</dbReference>
<feature type="domain" description="RDRP core" evidence="3">
    <location>
        <begin position="364"/>
        <end position="937"/>
    </location>
</feature>
<evidence type="ECO:0000313" key="5">
    <source>
        <dbReference type="Proteomes" id="UP000813385"/>
    </source>
</evidence>
<dbReference type="OrthoDB" id="6513042at2759"/>
<dbReference type="EC" id="2.7.7.48" evidence="1"/>
<dbReference type="GO" id="GO:0003968">
    <property type="term" value="F:RNA-directed RNA polymerase activity"/>
    <property type="evidence" value="ECO:0007669"/>
    <property type="project" value="UniProtKB-KW"/>
</dbReference>
<dbReference type="GO" id="GO:0030422">
    <property type="term" value="P:siRNA processing"/>
    <property type="evidence" value="ECO:0007669"/>
    <property type="project" value="TreeGrafter"/>
</dbReference>
<reference evidence="4" key="1">
    <citation type="journal article" date="2021" name="Nat. Commun.">
        <title>Genetic determinants of endophytism in the Arabidopsis root mycobiome.</title>
        <authorList>
            <person name="Mesny F."/>
            <person name="Miyauchi S."/>
            <person name="Thiergart T."/>
            <person name="Pickel B."/>
            <person name="Atanasova L."/>
            <person name="Karlsson M."/>
            <person name="Huettel B."/>
            <person name="Barry K.W."/>
            <person name="Haridas S."/>
            <person name="Chen C."/>
            <person name="Bauer D."/>
            <person name="Andreopoulos W."/>
            <person name="Pangilinan J."/>
            <person name="LaButti K."/>
            <person name="Riley R."/>
            <person name="Lipzen A."/>
            <person name="Clum A."/>
            <person name="Drula E."/>
            <person name="Henrissat B."/>
            <person name="Kohler A."/>
            <person name="Grigoriev I.V."/>
            <person name="Martin F.M."/>
            <person name="Hacquard S."/>
        </authorList>
    </citation>
    <scope>NUCLEOTIDE SEQUENCE</scope>
    <source>
        <strain evidence="4">MPI-CAGE-AT-0016</strain>
    </source>
</reference>
<dbReference type="EMBL" id="JAGPXD010000004">
    <property type="protein sequence ID" value="KAH7358138.1"/>
    <property type="molecule type" value="Genomic_DNA"/>
</dbReference>
<keyword evidence="5" id="KW-1185">Reference proteome</keyword>
<comment type="catalytic activity">
    <reaction evidence="1">
        <text>RNA(n) + a ribonucleoside 5'-triphosphate = RNA(n+1) + diphosphate</text>
        <dbReference type="Rhea" id="RHEA:21248"/>
        <dbReference type="Rhea" id="RHEA-COMP:14527"/>
        <dbReference type="Rhea" id="RHEA-COMP:17342"/>
        <dbReference type="ChEBI" id="CHEBI:33019"/>
        <dbReference type="ChEBI" id="CHEBI:61557"/>
        <dbReference type="ChEBI" id="CHEBI:140395"/>
        <dbReference type="EC" id="2.7.7.48"/>
    </reaction>
</comment>
<sequence>MEWKQRVNGTGSRTGIIRSNVDPKVSYPSRMKLNVETIEFGSETSQDRVNSTHEGDDARQFALIADIWRRELHIFFALDAPKKPSRDGNTAEKRRDFKVTIDFRQLKELVVQDTNPDAPEDKTTWLSIPLRNPPAYYQRDEEIQKRSFDAEKLSMVRHDLWVRTTYIFDNQDMTQDFTIGLLVHWDDPTFINIGRCTAIRLRIDREKTPLDTLLRALHDLNIETHDHALIPKPFKALCLLPSENRAVRNVASYDQNIITTDDIHGLSLLGDHTPTVPPLTYPVQYQLEVCISKGILNEFHLSREFLARLRALDATRAQHMLEYLADKEKPIADPISIFEDEQATSYYPKVNVPHYCAIIRKALITPTTIYYSSPSMEASNRILRQFSHLQDRFLRVQFIDELHLGRLRSMNTIDQDHYLFRRVFHTLVNGIRIGDRHFKFLAFGNSQIRECGAYFFSEVGDITCKSIRAWMGDFDHIRVVAKCAARIGQCFSTTRQIQGFRTPKVTRIDDIERNGYCFTDGIGKMSSFLAQVISQEMGIDSKVTPSAFQFRMGGCKGILAVWPGVGMTEVQIRQSQEKFKARFNGLEIIRVSRFSVASMNRQMITILASLGVPKDAFLKLADIQLLNYKQAMVDQATASTLLSTHVDENQTSLAMKDLINWGFMDTEIQEPFVMTILQLWRTWSMKLLKEKARVIVEKGAFVLGCVDETGTLRGHSAATERSRGPKNVNELPQIFLQVPEIPGKPGYRVIEGVCLVGRNPSLHPGDIRIVQAIDCPALRHMRDVVVFPSIGDRDVPGMLSGGDLDGDDFFVIWEPSLLPPRWNFPPMDYRAPPPTALTRDVNHHDLAQFFVKYMRNDCLPFIALSHLANADDHIDGARSKKCLQLAALHSKAVDFVKTGDPAILTKELKPKRWPHFMERRTNSYKSNSALGLIYDKVGEVSFSPIYENKFDQRILSKYKLEEDMLNKVREIKARYDIAVRRLMAQREIETEFEIWTGFVLSRPRVGSGYKLSEDIGREASIIKQQFREQIHEAAGGSHIDLIGPWVAAMYKVTEEEVNTRRAEKEAKEKKLEPQYKHEADDGMPLISFPWIFHTQLGYIATGEWARDVYVDTDTAADELYVRDWKAEKARQEEAKPLVVGHEPVSVRTYFTPPTVEEEASALSSDESEEEGDIYQRFDQLMGL</sequence>
<dbReference type="AlphaFoldDB" id="A0A8K0TGQ0"/>
<evidence type="ECO:0000313" key="4">
    <source>
        <dbReference type="EMBL" id="KAH7358138.1"/>
    </source>
</evidence>
<feature type="region of interest" description="Disordered" evidence="2">
    <location>
        <begin position="1149"/>
        <end position="1172"/>
    </location>
</feature>
<evidence type="ECO:0000259" key="3">
    <source>
        <dbReference type="Pfam" id="PF05183"/>
    </source>
</evidence>